<feature type="site" description="Transition state stabilizer" evidence="8">
    <location>
        <position position="109"/>
    </location>
</feature>
<dbReference type="CDD" id="cd00717">
    <property type="entry name" value="URO-D"/>
    <property type="match status" value="1"/>
</dbReference>
<dbReference type="Proteomes" id="UP000019423">
    <property type="component" value="Chromosome"/>
</dbReference>
<dbReference type="GO" id="GO:0004853">
    <property type="term" value="F:uroporphyrinogen decarboxylase activity"/>
    <property type="evidence" value="ECO:0007669"/>
    <property type="project" value="UniProtKB-UniRule"/>
</dbReference>
<evidence type="ECO:0000256" key="10">
    <source>
        <dbReference type="RuleBase" id="RU004169"/>
    </source>
</evidence>
<feature type="binding site" evidence="8">
    <location>
        <position position="109"/>
    </location>
    <ligand>
        <name>substrate</name>
    </ligand>
</feature>
<dbReference type="InterPro" id="IPR000257">
    <property type="entry name" value="Uroporphyrinogen_deCOase"/>
</dbReference>
<dbReference type="eggNOG" id="COG0407">
    <property type="taxonomic scope" value="Bacteria"/>
</dbReference>
<comment type="subcellular location">
    <subcellularLocation>
        <location evidence="8">Cytoplasm</location>
    </subcellularLocation>
</comment>
<dbReference type="PANTHER" id="PTHR21091:SF169">
    <property type="entry name" value="UROPORPHYRINOGEN DECARBOXYLASE"/>
    <property type="match status" value="1"/>
</dbReference>
<keyword evidence="14" id="KW-1185">Reference proteome</keyword>
<evidence type="ECO:0000256" key="4">
    <source>
        <dbReference type="ARBA" id="ARBA00022490"/>
    </source>
</evidence>
<dbReference type="PROSITE" id="PS00906">
    <property type="entry name" value="UROD_1"/>
    <property type="match status" value="1"/>
</dbReference>
<sequence length="379" mass="42263">MVSLTFGWRHLRSQNIKLTISPPHNFTIRTFAPPMLKNDLLLRAARGEETERTPVWLMRQAGRILPEYRALRARLSGFKELVETPDLAAEVTIQPIDALDVDAAIIFSDILVVPEAMGLTYEMVEARGPLFPETIKTAQDVARMRVADPEEHLGYVLEAIRVTKRALNGRVPLIGFAGAPWTILAYMVEGHGSKTFSKARRMLYAEPELAHELLRKITATTIAYLKAQVEAGANIVQVFDSWAGILPPAHYQEFSSRYIAEICRAMPADIPVTVFAKGAFWAVEEFAQLPCRTIGLDWNQDPRAVRPLVGDKTLQGNLDPCALYGTPEQVRAATIAMLDQFGPYRHIANLGHGVYPDTNPDNVKVFIETVKEYSATLRA</sequence>
<comment type="catalytic activity">
    <reaction evidence="8 9">
        <text>uroporphyrinogen III + 4 H(+) = coproporphyrinogen III + 4 CO2</text>
        <dbReference type="Rhea" id="RHEA:19865"/>
        <dbReference type="ChEBI" id="CHEBI:15378"/>
        <dbReference type="ChEBI" id="CHEBI:16526"/>
        <dbReference type="ChEBI" id="CHEBI:57308"/>
        <dbReference type="ChEBI" id="CHEBI:57309"/>
        <dbReference type="EC" id="4.1.1.37"/>
    </reaction>
</comment>
<evidence type="ECO:0000256" key="9">
    <source>
        <dbReference type="RuleBase" id="RU000554"/>
    </source>
</evidence>
<feature type="binding site" evidence="8">
    <location>
        <position position="241"/>
    </location>
    <ligand>
        <name>substrate</name>
    </ligand>
</feature>
<keyword evidence="4 8" id="KW-0963">Cytoplasm</keyword>
<evidence type="ECO:0000256" key="3">
    <source>
        <dbReference type="ARBA" id="ARBA00012288"/>
    </source>
</evidence>
<organism evidence="13 14">
    <name type="scientific">Hymenobacter swuensis DY53</name>
    <dbReference type="NCBI Taxonomy" id="1227739"/>
    <lineage>
        <taxon>Bacteria</taxon>
        <taxon>Pseudomonadati</taxon>
        <taxon>Bacteroidota</taxon>
        <taxon>Cytophagia</taxon>
        <taxon>Cytophagales</taxon>
        <taxon>Hymenobacteraceae</taxon>
        <taxon>Hymenobacter</taxon>
    </lineage>
</organism>
<evidence type="ECO:0000259" key="11">
    <source>
        <dbReference type="PROSITE" id="PS00906"/>
    </source>
</evidence>
<dbReference type="PATRIC" id="fig|1227739.3.peg.1302"/>
<dbReference type="NCBIfam" id="TIGR01464">
    <property type="entry name" value="hemE"/>
    <property type="match status" value="1"/>
</dbReference>
<feature type="domain" description="Uroporphyrinogen decarboxylase (URO-D)" evidence="12">
    <location>
        <begin position="174"/>
        <end position="190"/>
    </location>
</feature>
<dbReference type="GO" id="GO:0006782">
    <property type="term" value="P:protoporphyrinogen IX biosynthetic process"/>
    <property type="evidence" value="ECO:0007669"/>
    <property type="project" value="UniProtKB-UniRule"/>
</dbReference>
<comment type="function">
    <text evidence="8">Catalyzes the decarboxylation of four acetate groups of uroporphyrinogen-III to yield coproporphyrinogen-III.</text>
</comment>
<comment type="pathway">
    <text evidence="1 8 9">Porphyrin-containing compound metabolism; protoporphyrin-IX biosynthesis; coproporphyrinogen-III from 5-aminolevulinate: step 4/4.</text>
</comment>
<evidence type="ECO:0000313" key="14">
    <source>
        <dbReference type="Proteomes" id="UP000019423"/>
    </source>
</evidence>
<dbReference type="FunFam" id="3.20.20.210:FF:000007">
    <property type="entry name" value="Uroporphyrinogen decarboxylase"/>
    <property type="match status" value="1"/>
</dbReference>
<dbReference type="GO" id="GO:0005829">
    <property type="term" value="C:cytosol"/>
    <property type="evidence" value="ECO:0007669"/>
    <property type="project" value="TreeGrafter"/>
</dbReference>
<dbReference type="EC" id="4.1.1.37" evidence="3 8"/>
<keyword evidence="6 8" id="KW-0456">Lyase</keyword>
<comment type="similarity">
    <text evidence="2 8 10">Belongs to the uroporphyrinogen decarboxylase family.</text>
</comment>
<keyword evidence="5 8" id="KW-0210">Decarboxylase</keyword>
<dbReference type="Pfam" id="PF01208">
    <property type="entry name" value="URO-D"/>
    <property type="match status" value="1"/>
</dbReference>
<evidence type="ECO:0000256" key="8">
    <source>
        <dbReference type="HAMAP-Rule" id="MF_00218"/>
    </source>
</evidence>
<dbReference type="InterPro" id="IPR038071">
    <property type="entry name" value="UROD/MetE-like_sf"/>
</dbReference>
<dbReference type="EMBL" id="CP007145">
    <property type="protein sequence ID" value="AHJ96652.1"/>
    <property type="molecule type" value="Genomic_DNA"/>
</dbReference>
<protein>
    <recommendedName>
        <fullName evidence="3 8">Uroporphyrinogen decarboxylase</fullName>
        <shortName evidence="8">UPD</shortName>
        <shortName evidence="8">URO-D</shortName>
        <ecNumber evidence="3 8">4.1.1.37</ecNumber>
    </recommendedName>
</protein>
<gene>
    <name evidence="8" type="primary">hemE</name>
    <name evidence="13" type="ORF">Hsw_1057</name>
</gene>
<dbReference type="UniPathway" id="UPA00251">
    <property type="reaction ID" value="UER00321"/>
</dbReference>
<evidence type="ECO:0000313" key="13">
    <source>
        <dbReference type="EMBL" id="AHJ96652.1"/>
    </source>
</evidence>
<dbReference type="SUPFAM" id="SSF51726">
    <property type="entry name" value="UROD/MetE-like"/>
    <property type="match status" value="1"/>
</dbReference>
<dbReference type="AlphaFoldDB" id="W8EXZ9"/>
<dbReference type="HAMAP" id="MF_00218">
    <property type="entry name" value="URO_D"/>
    <property type="match status" value="1"/>
</dbReference>
<comment type="caution">
    <text evidence="8">Lacks conserved residue(s) required for the propagation of feature annotation.</text>
</comment>
<dbReference type="KEGG" id="hsw:Hsw_1057"/>
<evidence type="ECO:0000259" key="12">
    <source>
        <dbReference type="PROSITE" id="PS00907"/>
    </source>
</evidence>
<feature type="binding site" evidence="8">
    <location>
        <begin position="59"/>
        <end position="63"/>
    </location>
    <ligand>
        <name>substrate</name>
    </ligand>
</feature>
<evidence type="ECO:0000256" key="5">
    <source>
        <dbReference type="ARBA" id="ARBA00022793"/>
    </source>
</evidence>
<evidence type="ECO:0000256" key="6">
    <source>
        <dbReference type="ARBA" id="ARBA00023239"/>
    </source>
</evidence>
<evidence type="ECO:0000256" key="1">
    <source>
        <dbReference type="ARBA" id="ARBA00004804"/>
    </source>
</evidence>
<feature type="binding site" evidence="8">
    <location>
        <position position="352"/>
    </location>
    <ligand>
        <name>substrate</name>
    </ligand>
</feature>
<dbReference type="STRING" id="1227739.Hsw_1057"/>
<reference evidence="13 14" key="1">
    <citation type="submission" date="2014-01" db="EMBL/GenBank/DDBJ databases">
        <title>Complete genome sequence of ionizing-radiation resistance bacterium Hymenobacter swuensis DY53.</title>
        <authorList>
            <person name="Jung J.-H."/>
            <person name="Jeong S.-W."/>
            <person name="Joe M.-H."/>
            <person name="Cho y.-j."/>
            <person name="Kim M.-K."/>
            <person name="Lim S.-Y."/>
        </authorList>
    </citation>
    <scope>NUCLEOTIDE SEQUENCE [LARGE SCALE GENOMIC DNA]</scope>
    <source>
        <strain evidence="13 14">DY53</strain>
    </source>
</reference>
<keyword evidence="7 8" id="KW-0627">Porphyrin biosynthesis</keyword>
<evidence type="ECO:0000256" key="7">
    <source>
        <dbReference type="ARBA" id="ARBA00023244"/>
    </source>
</evidence>
<dbReference type="PROSITE" id="PS00907">
    <property type="entry name" value="UROD_2"/>
    <property type="match status" value="1"/>
</dbReference>
<dbReference type="PANTHER" id="PTHR21091">
    <property type="entry name" value="METHYLTETRAHYDROFOLATE:HOMOCYSTEINE METHYLTRANSFERASE RELATED"/>
    <property type="match status" value="1"/>
</dbReference>
<feature type="binding site" evidence="8">
    <location>
        <position position="186"/>
    </location>
    <ligand>
        <name>substrate</name>
    </ligand>
</feature>
<comment type="subunit">
    <text evidence="8">Homodimer.</text>
</comment>
<evidence type="ECO:0000256" key="2">
    <source>
        <dbReference type="ARBA" id="ARBA00009935"/>
    </source>
</evidence>
<dbReference type="Gene3D" id="3.20.20.210">
    <property type="match status" value="1"/>
</dbReference>
<accession>W8EXZ9</accession>
<name>W8EXZ9_9BACT</name>
<dbReference type="InterPro" id="IPR006361">
    <property type="entry name" value="Uroporphyrinogen_deCO2ase_HemE"/>
</dbReference>
<feature type="domain" description="Uroporphyrinogen decarboxylase (URO-D)" evidence="11">
    <location>
        <begin position="54"/>
        <end position="63"/>
    </location>
</feature>
<dbReference type="HOGENOM" id="CLU_040933_0_0_10"/>
<proteinExistence type="inferred from homology"/>